<dbReference type="PANTHER" id="PTHR21529">
    <property type="entry name" value="MAMMARY TURMOR VIRUS RECEPTOR HOMOLOG 1, 2 MTVR1, 2"/>
    <property type="match status" value="1"/>
</dbReference>
<dbReference type="InterPro" id="IPR047187">
    <property type="entry name" value="SF1_C_Upf1"/>
</dbReference>
<feature type="region of interest" description="Disordered" evidence="7">
    <location>
        <begin position="4849"/>
        <end position="4872"/>
    </location>
</feature>
<feature type="region of interest" description="Disordered" evidence="7">
    <location>
        <begin position="290"/>
        <end position="323"/>
    </location>
</feature>
<proteinExistence type="predicted"/>
<feature type="compositionally biased region" description="Low complexity" evidence="7">
    <location>
        <begin position="2263"/>
        <end position="2317"/>
    </location>
</feature>
<dbReference type="Pfam" id="PF13086">
    <property type="entry name" value="AAA_11"/>
    <property type="match status" value="1"/>
</dbReference>
<dbReference type="InterPro" id="IPR014016">
    <property type="entry name" value="UvrD-like_ATP-bd"/>
</dbReference>
<keyword evidence="3 5" id="KW-0347">Helicase</keyword>
<keyword evidence="2 5" id="KW-0378">Hydrolase</keyword>
<keyword evidence="4 5" id="KW-0067">ATP-binding</keyword>
<evidence type="ECO:0000256" key="4">
    <source>
        <dbReference type="ARBA" id="ARBA00022840"/>
    </source>
</evidence>
<dbReference type="InterPro" id="IPR013986">
    <property type="entry name" value="DExx_box_DNA_helicase_dom_sf"/>
</dbReference>
<evidence type="ECO:0000256" key="2">
    <source>
        <dbReference type="ARBA" id="ARBA00022801"/>
    </source>
</evidence>
<evidence type="ECO:0000256" key="1">
    <source>
        <dbReference type="ARBA" id="ARBA00022741"/>
    </source>
</evidence>
<feature type="region of interest" description="Disordered" evidence="7">
    <location>
        <begin position="549"/>
        <end position="627"/>
    </location>
</feature>
<feature type="coiled-coil region" evidence="6">
    <location>
        <begin position="752"/>
        <end position="779"/>
    </location>
</feature>
<feature type="region of interest" description="Disordered" evidence="7">
    <location>
        <begin position="1199"/>
        <end position="1235"/>
    </location>
</feature>
<feature type="region of interest" description="Disordered" evidence="7">
    <location>
        <begin position="5287"/>
        <end position="5307"/>
    </location>
</feature>
<feature type="region of interest" description="Disordered" evidence="7">
    <location>
        <begin position="2137"/>
        <end position="2353"/>
    </location>
</feature>
<feature type="compositionally biased region" description="Basic and acidic residues" evidence="7">
    <location>
        <begin position="2484"/>
        <end position="2497"/>
    </location>
</feature>
<evidence type="ECO:0000313" key="9">
    <source>
        <dbReference type="EMBL" id="CUC09360.1"/>
    </source>
</evidence>
<dbReference type="GO" id="GO:0016787">
    <property type="term" value="F:hydrolase activity"/>
    <property type="evidence" value="ECO:0007669"/>
    <property type="project" value="UniProtKB-UniRule"/>
</dbReference>
<evidence type="ECO:0000259" key="8">
    <source>
        <dbReference type="PROSITE" id="PS51198"/>
    </source>
</evidence>
<feature type="compositionally biased region" description="Low complexity" evidence="7">
    <location>
        <begin position="2882"/>
        <end position="2891"/>
    </location>
</feature>
<feature type="compositionally biased region" description="Low complexity" evidence="7">
    <location>
        <begin position="1919"/>
        <end position="1935"/>
    </location>
</feature>
<dbReference type="Gene3D" id="1.10.1410.10">
    <property type="match status" value="1"/>
</dbReference>
<evidence type="ECO:0000256" key="5">
    <source>
        <dbReference type="PROSITE-ProRule" id="PRU00560"/>
    </source>
</evidence>
<feature type="region of interest" description="Disordered" evidence="7">
    <location>
        <begin position="5181"/>
        <end position="5207"/>
    </location>
</feature>
<dbReference type="FunFam" id="3.40.50.300:FF:000326">
    <property type="entry name" value="P-loop containing nucleoside triphosphate hydrolase"/>
    <property type="match status" value="1"/>
</dbReference>
<feature type="region of interest" description="Disordered" evidence="7">
    <location>
        <begin position="2873"/>
        <end position="2916"/>
    </location>
</feature>
<feature type="compositionally biased region" description="Low complexity" evidence="7">
    <location>
        <begin position="606"/>
        <end position="620"/>
    </location>
</feature>
<feature type="compositionally biased region" description="Low complexity" evidence="7">
    <location>
        <begin position="2154"/>
        <end position="2185"/>
    </location>
</feature>
<keyword evidence="6" id="KW-0175">Coiled coil</keyword>
<feature type="coiled-coil region" evidence="6">
    <location>
        <begin position="1162"/>
        <end position="1189"/>
    </location>
</feature>
<evidence type="ECO:0000256" key="7">
    <source>
        <dbReference type="SAM" id="MobiDB-lite"/>
    </source>
</evidence>
<feature type="compositionally biased region" description="Basic and acidic residues" evidence="7">
    <location>
        <begin position="596"/>
        <end position="605"/>
    </location>
</feature>
<dbReference type="Gene3D" id="3.40.50.300">
    <property type="entry name" value="P-loop containing nucleotide triphosphate hydrolases"/>
    <property type="match status" value="4"/>
</dbReference>
<reference evidence="9" key="1">
    <citation type="submission" date="2014-11" db="EMBL/GenBank/DDBJ databases">
        <title>Molecular phylogeny of cliff fern family Woodsiaceae with morphological implications.</title>
        <authorList>
            <person name="Shao Y.-Z."/>
            <person name="Wei R."/>
            <person name="Zhang X.-C."/>
        </authorList>
    </citation>
    <scope>NUCLEOTIDE SEQUENCE</scope>
</reference>
<dbReference type="InterPro" id="IPR013783">
    <property type="entry name" value="Ig-like_fold"/>
</dbReference>
<feature type="compositionally biased region" description="Polar residues" evidence="7">
    <location>
        <begin position="584"/>
        <end position="595"/>
    </location>
</feature>
<feature type="region of interest" description="Disordered" evidence="7">
    <location>
        <begin position="2474"/>
        <end position="2514"/>
    </location>
</feature>
<protein>
    <recommendedName>
        <fullName evidence="8">UvrD-like helicase ATP-binding domain-containing protein</fullName>
    </recommendedName>
</protein>
<feature type="binding site" evidence="5">
    <location>
        <begin position="2846"/>
        <end position="2853"/>
    </location>
    <ligand>
        <name>ATP</name>
        <dbReference type="ChEBI" id="CHEBI:30616"/>
    </ligand>
</feature>
<feature type="region of interest" description="Disordered" evidence="7">
    <location>
        <begin position="367"/>
        <end position="398"/>
    </location>
</feature>
<feature type="region of interest" description="Disordered" evidence="7">
    <location>
        <begin position="1880"/>
        <end position="1997"/>
    </location>
</feature>
<dbReference type="VEuPathDB" id="CryptoDB:Cvel_18941"/>
<feature type="compositionally biased region" description="Low complexity" evidence="7">
    <location>
        <begin position="1819"/>
        <end position="1840"/>
    </location>
</feature>
<dbReference type="EMBL" id="CDMZ01000660">
    <property type="protein sequence ID" value="CUC09360.1"/>
    <property type="molecule type" value="Genomic_DNA"/>
</dbReference>
<dbReference type="InterPro" id="IPR041677">
    <property type="entry name" value="DNA2/NAM7_AAA_11"/>
</dbReference>
<feature type="compositionally biased region" description="Basic and acidic residues" evidence="7">
    <location>
        <begin position="573"/>
        <end position="582"/>
    </location>
</feature>
<organism evidence="9">
    <name type="scientific">Chromera velia CCMP2878</name>
    <dbReference type="NCBI Taxonomy" id="1169474"/>
    <lineage>
        <taxon>Eukaryota</taxon>
        <taxon>Sar</taxon>
        <taxon>Alveolata</taxon>
        <taxon>Colpodellida</taxon>
        <taxon>Chromeraceae</taxon>
        <taxon>Chromera</taxon>
    </lineage>
</organism>
<feature type="compositionally biased region" description="Low complexity" evidence="7">
    <location>
        <begin position="2425"/>
        <end position="2435"/>
    </location>
</feature>
<feature type="compositionally biased region" description="Pro residues" evidence="7">
    <location>
        <begin position="1946"/>
        <end position="1956"/>
    </location>
</feature>
<dbReference type="Gene3D" id="1.10.10.160">
    <property type="match status" value="1"/>
</dbReference>
<feature type="compositionally biased region" description="Polar residues" evidence="7">
    <location>
        <begin position="2233"/>
        <end position="2246"/>
    </location>
</feature>
<dbReference type="SUPFAM" id="SSF52540">
    <property type="entry name" value="P-loop containing nucleoside triphosphate hydrolases"/>
    <property type="match status" value="2"/>
</dbReference>
<feature type="region of interest" description="Disordered" evidence="7">
    <location>
        <begin position="2391"/>
        <end position="2440"/>
    </location>
</feature>
<feature type="compositionally biased region" description="Low complexity" evidence="7">
    <location>
        <begin position="2020"/>
        <end position="2047"/>
    </location>
</feature>
<dbReference type="GO" id="GO:0005694">
    <property type="term" value="C:chromosome"/>
    <property type="evidence" value="ECO:0007669"/>
    <property type="project" value="UniProtKB-ARBA"/>
</dbReference>
<feature type="compositionally biased region" description="Polar residues" evidence="7">
    <location>
        <begin position="2319"/>
        <end position="2329"/>
    </location>
</feature>
<feature type="region of interest" description="Disordered" evidence="7">
    <location>
        <begin position="5404"/>
        <end position="5445"/>
    </location>
</feature>
<keyword evidence="1 5" id="KW-0547">Nucleotide-binding</keyword>
<dbReference type="InterPro" id="IPR039904">
    <property type="entry name" value="TRANK1"/>
</dbReference>
<evidence type="ECO:0000256" key="3">
    <source>
        <dbReference type="ARBA" id="ARBA00022806"/>
    </source>
</evidence>
<dbReference type="SUPFAM" id="SSF81631">
    <property type="entry name" value="PAP/OAS1 substrate-binding domain"/>
    <property type="match status" value="1"/>
</dbReference>
<feature type="compositionally biased region" description="Pro residues" evidence="7">
    <location>
        <begin position="2397"/>
        <end position="2412"/>
    </location>
</feature>
<dbReference type="InterPro" id="IPR027417">
    <property type="entry name" value="P-loop_NTPase"/>
</dbReference>
<dbReference type="PROSITE" id="PS51198">
    <property type="entry name" value="UVRD_HELICASE_ATP_BIND"/>
    <property type="match status" value="1"/>
</dbReference>
<feature type="compositionally biased region" description="Low complexity" evidence="7">
    <location>
        <begin position="1987"/>
        <end position="1997"/>
    </location>
</feature>
<dbReference type="Gene3D" id="2.60.40.10">
    <property type="entry name" value="Immunoglobulins"/>
    <property type="match status" value="1"/>
</dbReference>
<name>A0A0K6S707_9ALVE</name>
<dbReference type="GO" id="GO:0004386">
    <property type="term" value="F:helicase activity"/>
    <property type="evidence" value="ECO:0007669"/>
    <property type="project" value="UniProtKB-UniRule"/>
</dbReference>
<evidence type="ECO:0000256" key="6">
    <source>
        <dbReference type="SAM" id="Coils"/>
    </source>
</evidence>
<feature type="compositionally biased region" description="Polar residues" evidence="7">
    <location>
        <begin position="1888"/>
        <end position="1918"/>
    </location>
</feature>
<feature type="region of interest" description="Disordered" evidence="7">
    <location>
        <begin position="1739"/>
        <end position="1840"/>
    </location>
</feature>
<dbReference type="PANTHER" id="PTHR21529:SF4">
    <property type="entry name" value="TPR AND ANKYRIN REPEAT-CONTAINING PROTEIN 1"/>
    <property type="match status" value="1"/>
</dbReference>
<accession>A0A0K6S707</accession>
<feature type="region of interest" description="Disordered" evidence="7">
    <location>
        <begin position="2012"/>
        <end position="2047"/>
    </location>
</feature>
<dbReference type="GO" id="GO:0005524">
    <property type="term" value="F:ATP binding"/>
    <property type="evidence" value="ECO:0007669"/>
    <property type="project" value="UniProtKB-UniRule"/>
</dbReference>
<gene>
    <name evidence="9" type="ORF">Cvel_18941.t2.CR1</name>
</gene>
<dbReference type="Pfam" id="PF13087">
    <property type="entry name" value="AAA_12"/>
    <property type="match status" value="1"/>
</dbReference>
<dbReference type="InterPro" id="IPR041679">
    <property type="entry name" value="DNA2/NAM7-like_C"/>
</dbReference>
<feature type="domain" description="UvrD-like helicase ATP-binding" evidence="8">
    <location>
        <begin position="2825"/>
        <end position="3312"/>
    </location>
</feature>
<feature type="region of interest" description="Disordered" evidence="7">
    <location>
        <begin position="4980"/>
        <end position="5011"/>
    </location>
</feature>
<dbReference type="CDD" id="cd18808">
    <property type="entry name" value="SF1_C_Upf1"/>
    <property type="match status" value="1"/>
</dbReference>
<sequence length="5445" mass="597317">MLRGRSCPFETGEQWDGKSLPAHALCLRKQMLLNGRVDFWGQAPRGAASAIEALSPEVTFDFRPLMNTKIPVQNHPGLAEAFHRQILNQLLQDPVVDIARAHAVVLGLVEECFHVRSEILPYGWQVSGFASFGSNINFTILADARVLFSSLVGSGASAGGGMATEDMERFAVSAFCNHLQRRHGVSNVMNSREGRVPTVTFTAQLGGRQAPFSVSLNQKSRVYNSHALLHFAREPGGRVTVLLARLVLSWAKQRGLCAAQSGEGEGLLPALSWVVMVVFFLRSQLGMTLNSRDPSPSPAQAAEGLGPSWSSNAPTPAESAGVVSTQPFKSHGGEAGKLVRLLQGFFVFYSEFPRKAALVTLSIAGRGPAPEEERQRGHRHAGGGQGRQMKGAHGVPSNEPEVLVSKRHAILARTNSGPRALPQVCALNVNASRLPAKTSGAAATVLYAVPLWEKLLSSDHLPFLSVEDPGDLGTWLAPDAAGDRLIGRELRRAVELITEADIRAAEGPRQTSEVARCLSDLFLESRGGKSAFPAARRLPGARGGMDILGGPPGPSPGVSGGEPLGVWGNAKNSNEKGGEGGRNRWSNNEAATQDVRQVKGGEKGADGPAAAAAELEPLPGGDRKEGKPMRSWAQVVQQASEARPAVSSGEADRRWSVRRMLKALCGFSIEELKKAAEEGELREIPESFDDITDYVEAFGLPTMIEAAASLAPSNGDIFNHPLEMLRPFEVLLEHPFLDLEEPEGKNLWGLLVDLSDERLQDFERETEEEEEEMDEMGGAGRVRLRPEGRIKSKMRMVFGEMTFVVLVGKQWSGRWPPAIIESERYIFGVTHWAGKGERLAVELFPFGAQAAGAASIVQADREARAMPRSDRGRVRTSWQLVPISNMLVAGRMMECIANPLDHYPPFFWSQVAGHTSLENPPTACPSRPDPYPLCGEGEQGLIEDLQIIDSRGLNLRQKRALLMALSLRYGVLPIQGPPGTGKTVFLELLLDLICHHGQRGLALAPTNTAVRNLLLRFVNRVKEGKAVSDVRLSEIVYVAAEIRSGVSGYGDGLSCVLLEHRVEWLRTAAENLKNAASGDLQGLSLWLPSEALQALCTSGYTLLDRQAAKVLWESDPLVEWLLENLICPAIETVRALEEILDTHVPPEGHCRFGKSRLALIGFESLQMEVKRLLETLAELKGKLETEEVKQALHQRAAAWRRKAKRGGKEETGDAPAGQTESAGGARQQQQQKKKTFDELTNWGEPLHFSVTNESLEEVAELCRRLKEDMRAASVTGEECMSVEERKLYKALLDNARLIFCTSVVSGRPGIVKQKIPNVVIDEATMLSEAECLIPMRSCVQRLVLVGDPEQLPSCVTSKRCKDAKLDRSLFDRLLATDTAMPAALRDLATHPLIAEAAKWHLENKNEALPLPPPNSERCVMLNEQYRMHSEISLWPSEYFYRGQLLNHPNVEGEAELKREAEVGIVPSSKGDSSRGGGAVGPYDSLVFFDTKDLCCFDRSDAQFSTENPGEADFIVRHMKKFMKTMKTKEGTRKATIGVITPYSGQVRLFQRMLEGGSAQERQLLRRVPVRTVDGFQGSELDVVYVSCVRSNKHRVVGFLSDHRRANVALTRARLRLFVVGDSRTLEKDSAWRSFLKSVRERGRILPAVAAFGEDVETAGLFAKVLAERNAVGAGQAPLGASGFENFSSEGRYSAALKGRPLGTGIVTATPQKKTGIPVKVPLGRASASLADSFLAAAATAGVPQESPRAKGTPLPRGPRGTAGSLGQQKKGVVAGALGQQKGPSVPPHPRAGKDTQQDQGTSEAGVFSPDRKKDLKAHPPAAGAADSSSSPQKNTQEQARQVLQRLQQLASTPQGSFDRAIFIKEGQAVFGPDFERIAKYLMPPTPSKQPTHTTESTAQELPTPRDTGTQARSVSAIDSSSFRPAAASSSQAQASLEELKWGRFKSPPPNEAPPQQPNLAEGIDPRRVPPSRTRPHEQPLPRPPGLAQQSSAAGAGTSAVAVVDVKIPQVLHRQQHTHAQSMQPQHQQQMHPQSMQPQHQQQMHPQSMPPQQMLVLNQMQLQLLQMRQQPMQHQQLQVLNQMQLQLQQVRQQPMQHQQLQVLNQMQLQLQQVRQQPLQQQLQVLSQMQTHLQQIQPHYMQSQQIPQQPPPPPQQQHLMQVQNQMPPQGTRQQPMQQQQPLAHGTPRPGGGLLPCPDPGLRPSPGAAAVNLKPSDFPPLQSPTKQGPLKAPRTFSPTKMNPQATEFSPQKAVPPSAAVPPPGLQQQHTRPQPMQAQQQMQSQQVRPQPMQQQQQLRVEQQMPSQQQPLQQRQMPPHQMGPQVQHQTQAQQMPAPHTPAAALASSQHSPQGVNAEARSASAFVPLPFMPATPTTQARASGLLGARFADWTAGGSFGVPQLPPGGPQSRALPPPGDFQMRASQEQSWAPFKGAPAAQAPAPPKPLDLAEAAALLTRAANAASVSLADTVAALFPAEKEAEAESDMDISPRPELKIKKERLPATPEPTAASKERKSLKLETLKATPKAVQPVREASVAEAKKKHTPAAAAASVVAVQQKQQPQQRPEIVPVPAVPRRIRRPCLGQADIANMWFDESVENGDSWSITISHAFRQRLNNVSTEKLMQLTKIVKTMKDGERLQRRRGGSDSHEPLWVKTVEVSEFGKETCLIWWVRLRFDRSRLGGGSRQSLCLFDILRRGEVPTSRKRLENHLFTFSDAYLSACLKRRMVQAEASDGGGINKSKEVCLPLFVPISELPVERYYRKREAEGGEERSVREEVNTAGESVALMKHYSLPSACLDLFASGGLALEDGSSVGLKGTGGVLSAADIPIELTAEEQNLVTKGGPLFILGRSGTGKTLTLLARMVALKKGMAEMRAAERARREASEAVAATASAEQSDDAGGAPAGPSEEKAEEEGDGIPAKRFQVFVTTSNRLKEQIRHQFCKLVGAFESFEKKPAGDEDGDKGPVEQKEGATMRVTRQSLLHPHLQGGRGGEDQADAAALAVGALGCDEGGDSEKLPVLSEAPDGAAVFFSSRQLLEALDRELPKELQFFAHETRLDRLRRQAAQRAQGGGQPAEVVVDADEVAGGGPVGGYRWEKLVTFLDFVTDYWPTLQRALAQTEKGAQKGARLSALLVFKEIMTVIKGHPSVLESDTRVRGLSETQYVSGGNMRETAEGLDDGTRRRIFSFFSRYEELRKQRGAFDIVDVCQHLYRNLENSRLFETGVEISGFMVDEVQDFLPPQLLLLARLPAHPTAFAFAGDTAQTIAKGTEFRFQRVKQLFHDFFVPASKQQEDEKTVNTLLREAVSHLTQNFRSANGVLDLAASVVTALEVLFPGKIDKMPREESLEIVKEGGRPVVVCGVHYQAVIQALFFGHEHTPTAADHEQTKMLGANQCVLTANEKTRNRVRERFPNSLVLTIEESKGLEFDDVLLLHFFSDAHEVFVSDRHHTQQQKAGGGTGVGGVGDLRSLLRRRQGQGSSEGRSESPEEVEFQRLMLLRESKQCDALWEPIALKVQSKFGVRRQGAAQGAAGKSTTAAVKAQAQKVQQDSSHSDLLCTFLKELYVAITRARHRVWIADVHGNLRPLLEIWQQTGLATAVWKEQDFKKLGEETFVKTSDFREWNTRAMGLLNQDQFDNAELAFRNAGNELMTRVTIARKAASHGRTGETEAQRKELRRAASLYRDMLTCDELFWEEETSGVFGISRKAALQEMADCQERAGDLEAAAMTFRELEDFVKEADCWEAAEKLVEAAEARNRGGDRAAALNLFRQSEDWGAALDYAEGEAARIARREGGGTENEKFQLRRFARRTCRRIALKLRSQGEEGRANTKLISRTVRLLPSEEEAAGLLRDLGRSDLLLGFLEERNRHREAIGCALSTAQWAEARRLSVGREVKEARETIRLHFAHALSASVAASLLQLFKDFSRRGGRGEVSLQRQREVLVSTEQGVDAALSGWQDCMDRANQTGRFEQFCDGHGGASVASHFLSHFRTFLSQDEGEGEGGNLTGPLYEQASKVIRTFGFDSGRHKKPLGSSWAPFPELILAAQWGLLLVGAFTSLSVVVTQKTHREMYEKYQEDCTLWRFGAALLRDPDQEDSEAHGFKQTRVPCLTRLICPGLRQKRHKETETKEVGAEGVEDDEEARAAARILLGLVRIEGSSEDRGGQTAIFTGSLLSQSAAFAREMQGVRSAASSDSNAAAPVPPYLSVSKVTDALEAGASAVTALRTALQHMMLGATLHVARSHTPCWSQLTENKCLTEQCRRRHKGDTKKEDHTRAEVEEMVSSVVERADSLRSQIRKGNIQRALRNFVIARLVVGGEMDVKSIGGGVGSKSREQEGSFGAATAALCSEALKAALTEFLFPLVPLAGPLPLVAGYRAQLGSGAETAEGSIAQRAVYAHVRAHLASLKQRGRRELLLAVLRILPISSLSPTEFPNRADEVKQREYVEALYDGLDDLIRFNKAFTVEIVQEAKSKALDSGKDMREVEAKARENQKKTMEHRLIESFAFERAALLNVRESSNERFSRFLDALESSRLALKTFADAADEEIWKMLPPDAIVRLLERQVVWCSALFAQMCNLALPLSMLLEHMRGKEPLMALCAFVRGNGEASEARQIAVRSLQDIWNLVSRLITERDGRAAGEWVSRHSAHRGVTLSRLITVGVSCASISHPATQRMVHLGLKDIKDNQTLFGGMRKLLRRELKSNNASEQWTVGQNERVADDAVPRSLTLIWIACPEPTSPLMFHRFDFAGILKNQLNYTEIGALSACMDEMKDPFVRVWRADANEKDAAPPPWTMTTVPIQAEVSSAVPPYSRHIFMHVWKTRKLDKRILYHWERARATGVGKTRTLERLAATLINRQTKNQQGLPPPPEHEPPEMSDEGSFKPMVDVAGDAQIGKGEGQRQIREALVLAWARRACERVEARARLTPLERRLLETEEWLRTAKILDEEAVARLFLSSIVPAVQLAEDLVAERRVLKEKMEAALQHHWTASEEAQPSAAPVKHERGGKGGKGRSGAAMSGKKARECGEALQDAVDLIEQVLERLAAFSAFFSLPAPGASRKAVSTEARGITVVYCSGWAQPYVHLTSDSEEEGPGKRCTWTEAPGIPMFPSSRAVHRASTAAAIAAGITEEDGTSTPKEKVWEVFVGGASWVEFVPNDGHGLWDYAPPGNRKYSVQRPGVYLLKNGAMQPLEQPQAGPTSASVQQQQQEEVPSTRAPLTAATAMREYLFASGGGQKEAESGNSGVRAIRELVMRLERFTRVEKEIRKMTQEELLAADKGSVAMLRLLDPILRSMQVEGGAGGGGDRPQQPRRKESLADFGNGLPLADALQAFGQAPFSLLSSKRRTAWENSMKNLVKKEKEKGGEVKVGVKETDPIPSDLSAFCRTAETHVREVYNSRLQAKRGVPAGVVAKGGCTDGREVEGAGAVREGREEKRDENGMKGQTEEHRGKGQTE</sequence>
<feature type="compositionally biased region" description="Basic and acidic residues" evidence="7">
    <location>
        <begin position="5408"/>
        <end position="5445"/>
    </location>
</feature>